<sequence>MMKGISKTALWRNTIVEFAKELGYDHFTIGLKRDSITIHLKPRTSKLKITIELAVKSLHYDIKNTQDCMDFCLLLRAIEDIKAF</sequence>
<accession>A0AAQ2XW57</accession>
<evidence type="ECO:0000313" key="1">
    <source>
        <dbReference type="EMBL" id="WDG06985.1"/>
    </source>
</evidence>
<protein>
    <submittedName>
        <fullName evidence="1">Uncharacterized protein</fullName>
    </submittedName>
</protein>
<dbReference type="Proteomes" id="UP001219537">
    <property type="component" value="Chromosome 1"/>
</dbReference>
<reference evidence="1" key="1">
    <citation type="submission" date="2023-02" db="EMBL/GenBank/DDBJ databases">
        <title>Isolation, identification, and genome analysis of Vibrio campbellii in the Penaeus vannamei larvae stage.</title>
        <authorList>
            <person name="Huang T."/>
            <person name="Zhang B."/>
        </authorList>
    </citation>
    <scope>NUCLEOTIDE SEQUENCE</scope>
    <source>
        <strain evidence="1">20220413_1</strain>
    </source>
</reference>
<proteinExistence type="predicted"/>
<evidence type="ECO:0000313" key="2">
    <source>
        <dbReference type="Proteomes" id="UP001219537"/>
    </source>
</evidence>
<dbReference type="RefSeq" id="WP_038889820.1">
    <property type="nucleotide sequence ID" value="NZ_BBKU01000022.1"/>
</dbReference>
<gene>
    <name evidence="1" type="ORF">PUN50_09500</name>
</gene>
<dbReference type="EMBL" id="CP117988">
    <property type="protein sequence ID" value="WDG06985.1"/>
    <property type="molecule type" value="Genomic_DNA"/>
</dbReference>
<name>A0AAQ2XW57_9VIBR</name>
<dbReference type="AlphaFoldDB" id="A0AAQ2XW57"/>
<organism evidence="1 2">
    <name type="scientific">Vibrio campbellii</name>
    <dbReference type="NCBI Taxonomy" id="680"/>
    <lineage>
        <taxon>Bacteria</taxon>
        <taxon>Pseudomonadati</taxon>
        <taxon>Pseudomonadota</taxon>
        <taxon>Gammaproteobacteria</taxon>
        <taxon>Vibrionales</taxon>
        <taxon>Vibrionaceae</taxon>
        <taxon>Vibrio</taxon>
    </lineage>
</organism>